<dbReference type="EMBL" id="AP015036">
    <property type="protein sequence ID" value="BAT81152.1"/>
    <property type="molecule type" value="Genomic_DNA"/>
</dbReference>
<dbReference type="AlphaFoldDB" id="A0A0S3RKL4"/>
<sequence length="117" mass="13235">IVDDLRQGWVLLFSGVLLLFSLISPFTSTSPPPFTLSLVLLSQVTLYPSIFVFIFFLYFLFCCSSVLCPCSTEVLGGHLVRSLLKLNFLGHMYFRMLDLLADLGFRTRQKLVCMSVV</sequence>
<evidence type="ECO:0000256" key="1">
    <source>
        <dbReference type="SAM" id="Phobius"/>
    </source>
</evidence>
<keyword evidence="1" id="KW-0472">Membrane</keyword>
<keyword evidence="1" id="KW-0812">Transmembrane</keyword>
<feature type="non-terminal residue" evidence="2">
    <location>
        <position position="1"/>
    </location>
</feature>
<keyword evidence="3" id="KW-1185">Reference proteome</keyword>
<dbReference type="Proteomes" id="UP000291084">
    <property type="component" value="Chromosome 3"/>
</dbReference>
<accession>A0A0S3RKL4</accession>
<evidence type="ECO:0000313" key="2">
    <source>
        <dbReference type="EMBL" id="BAT81152.1"/>
    </source>
</evidence>
<evidence type="ECO:0000313" key="3">
    <source>
        <dbReference type="Proteomes" id="UP000291084"/>
    </source>
</evidence>
<name>A0A0S3RKL4_PHAAN</name>
<gene>
    <name evidence="2" type="primary">Vigan.03G081700</name>
    <name evidence="2" type="ORF">VIGAN_03081700</name>
</gene>
<proteinExistence type="predicted"/>
<keyword evidence="1" id="KW-1133">Transmembrane helix</keyword>
<feature type="transmembrane region" description="Helical" evidence="1">
    <location>
        <begin position="6"/>
        <end position="26"/>
    </location>
</feature>
<feature type="transmembrane region" description="Helical" evidence="1">
    <location>
        <begin position="38"/>
        <end position="61"/>
    </location>
</feature>
<organism evidence="2 3">
    <name type="scientific">Vigna angularis var. angularis</name>
    <dbReference type="NCBI Taxonomy" id="157739"/>
    <lineage>
        <taxon>Eukaryota</taxon>
        <taxon>Viridiplantae</taxon>
        <taxon>Streptophyta</taxon>
        <taxon>Embryophyta</taxon>
        <taxon>Tracheophyta</taxon>
        <taxon>Spermatophyta</taxon>
        <taxon>Magnoliopsida</taxon>
        <taxon>eudicotyledons</taxon>
        <taxon>Gunneridae</taxon>
        <taxon>Pentapetalae</taxon>
        <taxon>rosids</taxon>
        <taxon>fabids</taxon>
        <taxon>Fabales</taxon>
        <taxon>Fabaceae</taxon>
        <taxon>Papilionoideae</taxon>
        <taxon>50 kb inversion clade</taxon>
        <taxon>NPAAA clade</taxon>
        <taxon>indigoferoid/millettioid clade</taxon>
        <taxon>Phaseoleae</taxon>
        <taxon>Vigna</taxon>
    </lineage>
</organism>
<protein>
    <submittedName>
        <fullName evidence="2">Uncharacterized protein</fullName>
    </submittedName>
</protein>
<reference evidence="2 3" key="1">
    <citation type="journal article" date="2015" name="Sci. Rep.">
        <title>The power of single molecule real-time sequencing technology in the de novo assembly of a eukaryotic genome.</title>
        <authorList>
            <person name="Sakai H."/>
            <person name="Naito K."/>
            <person name="Ogiso-Tanaka E."/>
            <person name="Takahashi Y."/>
            <person name="Iseki K."/>
            <person name="Muto C."/>
            <person name="Satou K."/>
            <person name="Teruya K."/>
            <person name="Shiroma A."/>
            <person name="Shimoji M."/>
            <person name="Hirano T."/>
            <person name="Itoh T."/>
            <person name="Kaga A."/>
            <person name="Tomooka N."/>
        </authorList>
    </citation>
    <scope>NUCLEOTIDE SEQUENCE [LARGE SCALE GENOMIC DNA]</scope>
    <source>
        <strain evidence="3">cv. Shumari</strain>
    </source>
</reference>